<evidence type="ECO:0000313" key="2">
    <source>
        <dbReference type="Proteomes" id="UP001291623"/>
    </source>
</evidence>
<gene>
    <name evidence="1" type="ORF">RND71_038484</name>
</gene>
<keyword evidence="2" id="KW-1185">Reference proteome</keyword>
<dbReference type="EMBL" id="JAVYJV010000021">
    <property type="protein sequence ID" value="KAK4342668.1"/>
    <property type="molecule type" value="Genomic_DNA"/>
</dbReference>
<protein>
    <submittedName>
        <fullName evidence="1">Uncharacterized protein</fullName>
    </submittedName>
</protein>
<dbReference type="Proteomes" id="UP001291623">
    <property type="component" value="Unassembled WGS sequence"/>
</dbReference>
<dbReference type="AlphaFoldDB" id="A0AAE1US57"/>
<accession>A0AAE1US57</accession>
<reference evidence="1" key="1">
    <citation type="submission" date="2023-12" db="EMBL/GenBank/DDBJ databases">
        <title>Genome assembly of Anisodus tanguticus.</title>
        <authorList>
            <person name="Wang Y.-J."/>
        </authorList>
    </citation>
    <scope>NUCLEOTIDE SEQUENCE</scope>
    <source>
        <strain evidence="1">KB-2021</strain>
        <tissue evidence="1">Leaf</tissue>
    </source>
</reference>
<evidence type="ECO:0000313" key="1">
    <source>
        <dbReference type="EMBL" id="KAK4342668.1"/>
    </source>
</evidence>
<sequence>MERGIAVKSLVSECLEVYGELMRRKLKIFLEEPDEVNLTMVPLIFCLMNENDFDPALIIHNEMLEKITIRKYGFFFPSLVTRLCRLAGVPKKNSDVFPAVMPKLRAD</sequence>
<comment type="caution">
    <text evidence="1">The sequence shown here is derived from an EMBL/GenBank/DDBJ whole genome shotgun (WGS) entry which is preliminary data.</text>
</comment>
<organism evidence="1 2">
    <name type="scientific">Anisodus tanguticus</name>
    <dbReference type="NCBI Taxonomy" id="243964"/>
    <lineage>
        <taxon>Eukaryota</taxon>
        <taxon>Viridiplantae</taxon>
        <taxon>Streptophyta</taxon>
        <taxon>Embryophyta</taxon>
        <taxon>Tracheophyta</taxon>
        <taxon>Spermatophyta</taxon>
        <taxon>Magnoliopsida</taxon>
        <taxon>eudicotyledons</taxon>
        <taxon>Gunneridae</taxon>
        <taxon>Pentapetalae</taxon>
        <taxon>asterids</taxon>
        <taxon>lamiids</taxon>
        <taxon>Solanales</taxon>
        <taxon>Solanaceae</taxon>
        <taxon>Solanoideae</taxon>
        <taxon>Hyoscyameae</taxon>
        <taxon>Anisodus</taxon>
    </lineage>
</organism>
<proteinExistence type="predicted"/>
<name>A0AAE1US57_9SOLA</name>